<evidence type="ECO:0000256" key="1">
    <source>
        <dbReference type="SAM" id="Coils"/>
    </source>
</evidence>
<keyword evidence="5" id="KW-1185">Reference proteome</keyword>
<dbReference type="Proteomes" id="UP000032900">
    <property type="component" value="Unassembled WGS sequence"/>
</dbReference>
<dbReference type="STRING" id="1236989.JCM15548_11827"/>
<dbReference type="InterPro" id="IPR015943">
    <property type="entry name" value="WD40/YVTN_repeat-like_dom_sf"/>
</dbReference>
<keyword evidence="2" id="KW-1133">Transmembrane helix</keyword>
<evidence type="ECO:0000313" key="5">
    <source>
        <dbReference type="Proteomes" id="UP000032900"/>
    </source>
</evidence>
<evidence type="ECO:0000313" key="4">
    <source>
        <dbReference type="EMBL" id="GAO29619.1"/>
    </source>
</evidence>
<dbReference type="GO" id="GO:0003677">
    <property type="term" value="F:DNA binding"/>
    <property type="evidence" value="ECO:0007669"/>
    <property type="project" value="InterPro"/>
</dbReference>
<evidence type="ECO:0000259" key="3">
    <source>
        <dbReference type="Pfam" id="PF07495"/>
    </source>
</evidence>
<keyword evidence="2" id="KW-0472">Membrane</keyword>
<organism evidence="4 5">
    <name type="scientific">Geofilum rubicundum JCM 15548</name>
    <dbReference type="NCBI Taxonomy" id="1236989"/>
    <lineage>
        <taxon>Bacteria</taxon>
        <taxon>Pseudomonadati</taxon>
        <taxon>Bacteroidota</taxon>
        <taxon>Bacteroidia</taxon>
        <taxon>Marinilabiliales</taxon>
        <taxon>Marinilabiliaceae</taxon>
        <taxon>Geofilum</taxon>
    </lineage>
</organism>
<dbReference type="Gene3D" id="2.130.10.10">
    <property type="entry name" value="YVTN repeat-like/Quinoprotein amine dehydrogenase"/>
    <property type="match status" value="2"/>
</dbReference>
<dbReference type="InterPro" id="IPR011123">
    <property type="entry name" value="Y_Y_Y"/>
</dbReference>
<sequence length="666" mass="76521">MSQGINNNTILSMLLDVDRNVWLGLDNGLTYVKTHSPFRYIADISGQLGASYDATLFGPYLYIGTNHGLFYTAASQNQTSKNNFTFVEGTQGQVWDLSIHDQQLFCGHNNGTFIIDQPGEAPRWTSPVAGGWNLQPINSDWMVQGTYVGLAFYRKNERGQWNFSHHAQGLQEPIRFVAVHSQEVLWASHNQKGVYKVIMEANRPQLKRVVYYGKEDGFPEDYNIHVFTIRGRIVFTTSAGIYTYDEINDEIVPFEKINEQLANYQGFYRIIEIERHQYWFISSDRAHLFQIDSEFNLSEMSSFMTPSDLIIENYENISTLGHLASLTMDNGLVLFSNESLSHQSEAIPRIQLTQVVAETGNARRNYQLSTDSTQVHSLKANQNNLHFTFTNASYDALPQFYQVRLKGLEQDWSAPQSIGHQSYNNLPPGTYEFYVRVASAPLSQKLLYQFRIQKPWYLTNWALAAYVALLLGLLKVSLLLHSAHLQKQKKELESEKQQELQHLKILSEQKIMSLEKERLEQEVLHKSHEIGTSALRLANKNQLLESLKEGILQIKKAPDTQKAAIAKLVRLIDSNLNSNDDWLLFETNFNHINSKFYEHLSEKYPHLSSNDLRFCAFLKMNLSTKELSALLNVSVRSLELKRYRLRKKLELSHEENLTDFLLSISS</sequence>
<accession>A0A0E9LWJ2</accession>
<proteinExistence type="predicted"/>
<dbReference type="RefSeq" id="WP_062124024.1">
    <property type="nucleotide sequence ID" value="NZ_BAZW01000011.1"/>
</dbReference>
<dbReference type="GO" id="GO:0006355">
    <property type="term" value="P:regulation of DNA-templated transcription"/>
    <property type="evidence" value="ECO:0007669"/>
    <property type="project" value="InterPro"/>
</dbReference>
<dbReference type="InterPro" id="IPR016032">
    <property type="entry name" value="Sig_transdc_resp-reg_C-effctor"/>
</dbReference>
<evidence type="ECO:0000256" key="2">
    <source>
        <dbReference type="SAM" id="Phobius"/>
    </source>
</evidence>
<dbReference type="EMBL" id="BAZW01000011">
    <property type="protein sequence ID" value="GAO29619.1"/>
    <property type="molecule type" value="Genomic_DNA"/>
</dbReference>
<dbReference type="InterPro" id="IPR013783">
    <property type="entry name" value="Ig-like_fold"/>
</dbReference>
<feature type="domain" description="Two component regulator three Y" evidence="3">
    <location>
        <begin position="404"/>
        <end position="439"/>
    </location>
</feature>
<keyword evidence="1" id="KW-0175">Coiled coil</keyword>
<dbReference type="OrthoDB" id="1090267at2"/>
<feature type="transmembrane region" description="Helical" evidence="2">
    <location>
        <begin position="461"/>
        <end position="480"/>
    </location>
</feature>
<feature type="coiled-coil region" evidence="1">
    <location>
        <begin position="482"/>
        <end position="509"/>
    </location>
</feature>
<dbReference type="SUPFAM" id="SSF46894">
    <property type="entry name" value="C-terminal effector domain of the bipartite response regulators"/>
    <property type="match status" value="1"/>
</dbReference>
<dbReference type="Gene3D" id="2.60.40.10">
    <property type="entry name" value="Immunoglobulins"/>
    <property type="match status" value="1"/>
</dbReference>
<dbReference type="AlphaFoldDB" id="A0A0E9LWJ2"/>
<reference evidence="4 5" key="1">
    <citation type="journal article" date="2015" name="Microbes Environ.">
        <title>Distribution and evolution of nitrogen fixation genes in the phylum bacteroidetes.</title>
        <authorList>
            <person name="Inoue J."/>
            <person name="Oshima K."/>
            <person name="Suda W."/>
            <person name="Sakamoto M."/>
            <person name="Iino T."/>
            <person name="Noda S."/>
            <person name="Hongoh Y."/>
            <person name="Hattori M."/>
            <person name="Ohkuma M."/>
        </authorList>
    </citation>
    <scope>NUCLEOTIDE SEQUENCE [LARGE SCALE GENOMIC DNA]</scope>
    <source>
        <strain evidence="4">JCM 15548</strain>
    </source>
</reference>
<keyword evidence="2" id="KW-0812">Transmembrane</keyword>
<comment type="caution">
    <text evidence="4">The sequence shown here is derived from an EMBL/GenBank/DDBJ whole genome shotgun (WGS) entry which is preliminary data.</text>
</comment>
<protein>
    <recommendedName>
        <fullName evidence="3">Two component regulator three Y domain-containing protein</fullName>
    </recommendedName>
</protein>
<dbReference type="Pfam" id="PF07495">
    <property type="entry name" value="Y_Y_Y"/>
    <property type="match status" value="1"/>
</dbReference>
<gene>
    <name evidence="4" type="ORF">JCM15548_11827</name>
</gene>
<name>A0A0E9LWJ2_9BACT</name>